<protein>
    <recommendedName>
        <fullName evidence="1">Dienelactone hydrolase domain-containing protein</fullName>
    </recommendedName>
</protein>
<dbReference type="RefSeq" id="WP_136729311.1">
    <property type="nucleotide sequence ID" value="NZ_SUMC01000079.1"/>
</dbReference>
<dbReference type="Proteomes" id="UP000305778">
    <property type="component" value="Unassembled WGS sequence"/>
</dbReference>
<dbReference type="GO" id="GO:0016787">
    <property type="term" value="F:hydrolase activity"/>
    <property type="evidence" value="ECO:0007669"/>
    <property type="project" value="InterPro"/>
</dbReference>
<dbReference type="AlphaFoldDB" id="A0A4V5MXP2"/>
<dbReference type="PANTHER" id="PTHR46623:SF6">
    <property type="entry name" value="ALPHA_BETA-HYDROLASES SUPERFAMILY PROTEIN"/>
    <property type="match status" value="1"/>
</dbReference>
<accession>A0A4V5MXP2</accession>
<organism evidence="2 3">
    <name type="scientific">Actinacidiphila oryziradicis</name>
    <dbReference type="NCBI Taxonomy" id="2571141"/>
    <lineage>
        <taxon>Bacteria</taxon>
        <taxon>Bacillati</taxon>
        <taxon>Actinomycetota</taxon>
        <taxon>Actinomycetes</taxon>
        <taxon>Kitasatosporales</taxon>
        <taxon>Streptomycetaceae</taxon>
        <taxon>Actinacidiphila</taxon>
    </lineage>
</organism>
<dbReference type="SUPFAM" id="SSF53474">
    <property type="entry name" value="alpha/beta-Hydrolases"/>
    <property type="match status" value="1"/>
</dbReference>
<keyword evidence="3" id="KW-1185">Reference proteome</keyword>
<feature type="domain" description="Dienelactone hydrolase" evidence="1">
    <location>
        <begin position="25"/>
        <end position="241"/>
    </location>
</feature>
<sequence>MDMSAFPAGNLIDLGPATQGFVSAAESTRPKPVVVICHERYGLVKHTCDLVQRFAACGYLAIAPDFYSDYDGDVEAVKRGDVTVDVADATVQHHLGAALDWALKNGADRERLNVVGICLSGSYPLLINAVRHDIAASVILYGGAQTKEWREPDEKRPAPYEDTIAAITAPVLGVWAEADWVSSVYDVLRLREVLERNRKSYSFRVWRDMPHGWLNDTMPGRYRHRESEQAFLSVLEFLDQVHAGAYPADKVRWDFSSDIRPDYDPGIFTRLA</sequence>
<dbReference type="PANTHER" id="PTHR46623">
    <property type="entry name" value="CARBOXYMETHYLENEBUTENOLIDASE-RELATED"/>
    <property type="match status" value="1"/>
</dbReference>
<evidence type="ECO:0000259" key="1">
    <source>
        <dbReference type="Pfam" id="PF01738"/>
    </source>
</evidence>
<name>A0A4V5MXP2_9ACTN</name>
<proteinExistence type="predicted"/>
<evidence type="ECO:0000313" key="2">
    <source>
        <dbReference type="EMBL" id="TKA00839.1"/>
    </source>
</evidence>
<gene>
    <name evidence="2" type="ORF">FCI23_41780</name>
</gene>
<dbReference type="OrthoDB" id="188362at2"/>
<dbReference type="Pfam" id="PF01738">
    <property type="entry name" value="DLH"/>
    <property type="match status" value="1"/>
</dbReference>
<dbReference type="InterPro" id="IPR051049">
    <property type="entry name" value="Dienelactone_hydrolase-like"/>
</dbReference>
<comment type="caution">
    <text evidence="2">The sequence shown here is derived from an EMBL/GenBank/DDBJ whole genome shotgun (WGS) entry which is preliminary data.</text>
</comment>
<reference evidence="2 3" key="1">
    <citation type="submission" date="2019-04" db="EMBL/GenBank/DDBJ databases">
        <title>Streptomyces oryziradicis sp. nov., a novel actinomycete isolated from rhizosphere soil of rice (Oryza sativa L.).</title>
        <authorList>
            <person name="Li C."/>
        </authorList>
    </citation>
    <scope>NUCLEOTIDE SEQUENCE [LARGE SCALE GENOMIC DNA]</scope>
    <source>
        <strain evidence="2 3">NEAU-C40</strain>
    </source>
</reference>
<dbReference type="InterPro" id="IPR029058">
    <property type="entry name" value="AB_hydrolase_fold"/>
</dbReference>
<dbReference type="InterPro" id="IPR002925">
    <property type="entry name" value="Dienelactn_hydro"/>
</dbReference>
<dbReference type="EMBL" id="SUMC01000079">
    <property type="protein sequence ID" value="TKA00839.1"/>
    <property type="molecule type" value="Genomic_DNA"/>
</dbReference>
<evidence type="ECO:0000313" key="3">
    <source>
        <dbReference type="Proteomes" id="UP000305778"/>
    </source>
</evidence>
<dbReference type="Gene3D" id="3.40.50.1820">
    <property type="entry name" value="alpha/beta hydrolase"/>
    <property type="match status" value="1"/>
</dbReference>